<protein>
    <submittedName>
        <fullName evidence="3">S41 family peptidase</fullName>
    </submittedName>
</protein>
<dbReference type="AlphaFoldDB" id="A0A9X3MNC2"/>
<dbReference type="EMBL" id="JAPDOD010000003">
    <property type="protein sequence ID" value="MDA0159771.1"/>
    <property type="molecule type" value="Genomic_DNA"/>
</dbReference>
<keyword evidence="4" id="KW-1185">Reference proteome</keyword>
<dbReference type="InterPro" id="IPR029045">
    <property type="entry name" value="ClpP/crotonase-like_dom_sf"/>
</dbReference>
<evidence type="ECO:0000313" key="3">
    <source>
        <dbReference type="EMBL" id="MDA0159771.1"/>
    </source>
</evidence>
<accession>A0A9X3MNC2</accession>
<dbReference type="RefSeq" id="WP_270038541.1">
    <property type="nucleotide sequence ID" value="NZ_JAPDOD010000003.1"/>
</dbReference>
<evidence type="ECO:0000313" key="4">
    <source>
        <dbReference type="Proteomes" id="UP001149140"/>
    </source>
</evidence>
<feature type="region of interest" description="Disordered" evidence="1">
    <location>
        <begin position="380"/>
        <end position="400"/>
    </location>
</feature>
<dbReference type="GO" id="GO:0008236">
    <property type="term" value="F:serine-type peptidase activity"/>
    <property type="evidence" value="ECO:0007669"/>
    <property type="project" value="InterPro"/>
</dbReference>
<dbReference type="PANTHER" id="PTHR32060">
    <property type="entry name" value="TAIL-SPECIFIC PROTEASE"/>
    <property type="match status" value="1"/>
</dbReference>
<dbReference type="Gene3D" id="3.90.226.10">
    <property type="entry name" value="2-enoyl-CoA Hydratase, Chain A, domain 1"/>
    <property type="match status" value="1"/>
</dbReference>
<evidence type="ECO:0000259" key="2">
    <source>
        <dbReference type="Pfam" id="PF03572"/>
    </source>
</evidence>
<dbReference type="Proteomes" id="UP001149140">
    <property type="component" value="Unassembled WGS sequence"/>
</dbReference>
<proteinExistence type="predicted"/>
<comment type="caution">
    <text evidence="3">The sequence shown here is derived from an EMBL/GenBank/DDBJ whole genome shotgun (WGS) entry which is preliminary data.</text>
</comment>
<sequence>MADPVLGELQLLADFRAEHERERRLTPKDKHRIVATARTLLADYYVHLPMKRALHGIDPLQALRILDDRCEPLTDRAFHDEMLAIFADLQDRHTIYWVPEPYRDLAAALPFRVQCIDRAAETPRYLVTVLTEAWVEDEQHTGVPFVPGVEITGWNGMAADRAVRLNARWQAGTHEDARLARGVARLTDRALTFSPLPDEDWVIVDYRDADGGPGSIRLRWRVYRPPEAPGSTDRRDTRGRAPVTLGVDRHGEAVRRAQKTRFYPEAMARERGARTDLRVPVESSFPDNLDFRLINRGDRRYGHLRLYSFEVEAETEFVYEVRRLLTRARPDAGLIIDVRGNPGGRIAAAERLLQLFTPSRVHPAGVQFLTTAGTQKLARRPEFSEWKPSLERSSRTGEDLSDALPLEPGHDRACNAIGQVYHGPVVLVMDALSYSATDGFAAGFQDHGLGPVIGVDRSTGGGGGNAWNLSAIEHLAGHAFALPLDVTFDIALRRNVRVGARSGTPIEELGVTRDLEYQLTRDDVLGDNHDLVAFAIDTLAQRPSYRLDVTLTFEDGTVALDLDSAGLDSLDVYLDGRPALIRAPLTDGPNPLDLPADPGASHLLELYGYAGIDLVAARRERFGTGRATAVGVRITPVSTMTPTTKR</sequence>
<dbReference type="Pfam" id="PF03572">
    <property type="entry name" value="Peptidase_S41"/>
    <property type="match status" value="1"/>
</dbReference>
<feature type="compositionally biased region" description="Basic and acidic residues" evidence="1">
    <location>
        <begin position="380"/>
        <end position="398"/>
    </location>
</feature>
<name>A0A9X3MNC2_9ACTN</name>
<gene>
    <name evidence="3" type="ORF">OM076_05825</name>
</gene>
<dbReference type="SUPFAM" id="SSF52096">
    <property type="entry name" value="ClpP/crotonase"/>
    <property type="match status" value="1"/>
</dbReference>
<dbReference type="PANTHER" id="PTHR32060:SF22">
    <property type="entry name" value="CARBOXYL-TERMINAL-PROCESSING PEPTIDASE 3, CHLOROPLASTIC"/>
    <property type="match status" value="1"/>
</dbReference>
<dbReference type="InterPro" id="IPR005151">
    <property type="entry name" value="Tail-specific_protease"/>
</dbReference>
<evidence type="ECO:0000256" key="1">
    <source>
        <dbReference type="SAM" id="MobiDB-lite"/>
    </source>
</evidence>
<reference evidence="3" key="1">
    <citation type="submission" date="2022-10" db="EMBL/GenBank/DDBJ databases">
        <title>The WGS of Solirubrobacter ginsenosidimutans DSM 21036.</title>
        <authorList>
            <person name="Jiang Z."/>
        </authorList>
    </citation>
    <scope>NUCLEOTIDE SEQUENCE</scope>
    <source>
        <strain evidence="3">DSM 21036</strain>
    </source>
</reference>
<dbReference type="GO" id="GO:0004175">
    <property type="term" value="F:endopeptidase activity"/>
    <property type="evidence" value="ECO:0007669"/>
    <property type="project" value="TreeGrafter"/>
</dbReference>
<dbReference type="GO" id="GO:0006508">
    <property type="term" value="P:proteolysis"/>
    <property type="evidence" value="ECO:0007669"/>
    <property type="project" value="InterPro"/>
</dbReference>
<organism evidence="3 4">
    <name type="scientific">Solirubrobacter ginsenosidimutans</name>
    <dbReference type="NCBI Taxonomy" id="490573"/>
    <lineage>
        <taxon>Bacteria</taxon>
        <taxon>Bacillati</taxon>
        <taxon>Actinomycetota</taxon>
        <taxon>Thermoleophilia</taxon>
        <taxon>Solirubrobacterales</taxon>
        <taxon>Solirubrobacteraceae</taxon>
        <taxon>Solirubrobacter</taxon>
    </lineage>
</organism>
<feature type="domain" description="Tail specific protease" evidence="2">
    <location>
        <begin position="301"/>
        <end position="465"/>
    </location>
</feature>